<dbReference type="AlphaFoldDB" id="A0A2T7UES3"/>
<accession>A0A2T7UES3</accession>
<comment type="caution">
    <text evidence="1">The sequence shown here is derived from an EMBL/GenBank/DDBJ whole genome shotgun (WGS) entry which is preliminary data.</text>
</comment>
<sequence>MKKTSTKMADLDIPELKRDQLGKGVRGKYLKHFVQGSNVVVLQPEILKAFPTSEAVNKALASMLAFAHETQVLSVRTKTATRKRLAAS</sequence>
<gene>
    <name evidence="1" type="ORF">H663_007945</name>
</gene>
<protein>
    <submittedName>
        <fullName evidence="1">Uncharacterized protein</fullName>
    </submittedName>
</protein>
<name>A0A2T7UES3_9BURK</name>
<organism evidence="1 2">
    <name type="scientific">Limnohabitans planktonicus II-D5</name>
    <dbReference type="NCBI Taxonomy" id="1293045"/>
    <lineage>
        <taxon>Bacteria</taxon>
        <taxon>Pseudomonadati</taxon>
        <taxon>Pseudomonadota</taxon>
        <taxon>Betaproteobacteria</taxon>
        <taxon>Burkholderiales</taxon>
        <taxon>Comamonadaceae</taxon>
        <taxon>Limnohabitans</taxon>
    </lineage>
</organism>
<dbReference type="STRING" id="1293045.H663_12320"/>
<keyword evidence="2" id="KW-1185">Reference proteome</keyword>
<proteinExistence type="predicted"/>
<evidence type="ECO:0000313" key="1">
    <source>
        <dbReference type="EMBL" id="PVE43210.1"/>
    </source>
</evidence>
<evidence type="ECO:0000313" key="2">
    <source>
        <dbReference type="Proteomes" id="UP000037507"/>
    </source>
</evidence>
<reference evidence="1" key="1">
    <citation type="submission" date="2017-04" db="EMBL/GenBank/DDBJ databases">
        <title>Unexpected and diverse lifestyles within the genus Limnohabitans.</title>
        <authorList>
            <person name="Kasalicky V."/>
            <person name="Mehrshad M."/>
            <person name="Andrei S.-A."/>
            <person name="Salcher M."/>
            <person name="Kratochvilova H."/>
            <person name="Simek K."/>
            <person name="Ghai R."/>
        </authorList>
    </citation>
    <scope>NUCLEOTIDE SEQUENCE [LARGE SCALE GENOMIC DNA]</scope>
    <source>
        <strain evidence="1">II-D5</strain>
    </source>
</reference>
<dbReference type="Proteomes" id="UP000037507">
    <property type="component" value="Unassembled WGS sequence"/>
</dbReference>
<dbReference type="EMBL" id="LFYT02000007">
    <property type="protein sequence ID" value="PVE43210.1"/>
    <property type="molecule type" value="Genomic_DNA"/>
</dbReference>